<dbReference type="EMBL" id="JAVDVI010000002">
    <property type="protein sequence ID" value="MDR6966654.1"/>
    <property type="molecule type" value="Genomic_DNA"/>
</dbReference>
<reference evidence="2 3" key="1">
    <citation type="submission" date="2023-07" db="EMBL/GenBank/DDBJ databases">
        <title>Sorghum-associated microbial communities from plants grown in Nebraska, USA.</title>
        <authorList>
            <person name="Schachtman D."/>
        </authorList>
    </citation>
    <scope>NUCLEOTIDE SEQUENCE [LARGE SCALE GENOMIC DNA]</scope>
    <source>
        <strain evidence="2 3">3773</strain>
    </source>
</reference>
<comment type="caution">
    <text evidence="2">The sequence shown here is derived from an EMBL/GenBank/DDBJ whole genome shotgun (WGS) entry which is preliminary data.</text>
</comment>
<dbReference type="SUPFAM" id="SSF53756">
    <property type="entry name" value="UDP-Glycosyltransferase/glycogen phosphorylase"/>
    <property type="match status" value="1"/>
</dbReference>
<name>A0ABU1TL22_9FLAO</name>
<organism evidence="2 3">
    <name type="scientific">Flavobacterium arsenatis</name>
    <dbReference type="NCBI Taxonomy" id="1484332"/>
    <lineage>
        <taxon>Bacteria</taxon>
        <taxon>Pseudomonadati</taxon>
        <taxon>Bacteroidota</taxon>
        <taxon>Flavobacteriia</taxon>
        <taxon>Flavobacteriales</taxon>
        <taxon>Flavobacteriaceae</taxon>
        <taxon>Flavobacterium</taxon>
    </lineage>
</organism>
<dbReference type="PANTHER" id="PTHR21015">
    <property type="entry name" value="UDP-N-ACETYLGLUCOSAMINE--N-ACETYLMURAMYL-(PENTAPEPTIDE) PYROPHOSPHORYL-UNDECAPRENOL N-ACETYLGLUCOSAMINE TRANSFERASE 1"/>
    <property type="match status" value="1"/>
</dbReference>
<accession>A0ABU1TL22</accession>
<evidence type="ECO:0000313" key="2">
    <source>
        <dbReference type="EMBL" id="MDR6966654.1"/>
    </source>
</evidence>
<dbReference type="Pfam" id="PF04101">
    <property type="entry name" value="Glyco_tran_28_C"/>
    <property type="match status" value="1"/>
</dbReference>
<evidence type="ECO:0000259" key="1">
    <source>
        <dbReference type="Pfam" id="PF04101"/>
    </source>
</evidence>
<evidence type="ECO:0000313" key="3">
    <source>
        <dbReference type="Proteomes" id="UP001255185"/>
    </source>
</evidence>
<dbReference type="RefSeq" id="WP_310024346.1">
    <property type="nucleotide sequence ID" value="NZ_JAVDVI010000002.1"/>
</dbReference>
<keyword evidence="3" id="KW-1185">Reference proteome</keyword>
<feature type="domain" description="Glycosyl transferase family 28 C-terminal" evidence="1">
    <location>
        <begin position="226"/>
        <end position="326"/>
    </location>
</feature>
<protein>
    <submittedName>
        <fullName evidence="2">Uncharacterized protein (TIGR00661 family)</fullName>
    </submittedName>
</protein>
<dbReference type="InterPro" id="IPR007235">
    <property type="entry name" value="Glyco_trans_28_C"/>
</dbReference>
<gene>
    <name evidence="2" type="ORF">J2X31_000652</name>
</gene>
<dbReference type="Gene3D" id="3.40.50.2000">
    <property type="entry name" value="Glycogen Phosphorylase B"/>
    <property type="match status" value="1"/>
</dbReference>
<dbReference type="PANTHER" id="PTHR21015:SF22">
    <property type="entry name" value="GLYCOSYLTRANSFERASE"/>
    <property type="match status" value="1"/>
</dbReference>
<proteinExistence type="predicted"/>
<dbReference type="Proteomes" id="UP001255185">
    <property type="component" value="Unassembled WGS sequence"/>
</dbReference>
<sequence>MSKKNILIAPLNWGLGHATRCIPIITALENQGFNPIVASDGVALEMLKKEFPHLQMLELPSYEIEYAKNGNNFKWKMIKNTPRMIEAILSERKTVKRWIKEYDISGIISDNRLGVYSKKVKSVFITHQLNVLTGNTTWITSKLHQFIIKKYDECWVPDIAETPNLTGKLGHLDNPHFKIKYIGPLSRLHKKVLPKKYDLMVILSGPEPQRGMLEEKLAKDLLEFKGEVVFIKGKVEKEQVVEQKANITFYNFMATEELEQTFNESELVLCRSGYTTVMDLAQLGKKAFFIPTPGQYEQEYLAKKLKKEGLVPYKKQEKFKIAHLLEVPLYRGLQSFETKITWSSLFNLFEGKGELRSDTKLTFYINFLIVSFDNMFHNR</sequence>